<feature type="region of interest" description="Disordered" evidence="1">
    <location>
        <begin position="125"/>
        <end position="148"/>
    </location>
</feature>
<feature type="region of interest" description="Disordered" evidence="1">
    <location>
        <begin position="623"/>
        <end position="671"/>
    </location>
</feature>
<dbReference type="GeneID" id="85444058"/>
<keyword evidence="2" id="KW-1133">Transmembrane helix</keyword>
<feature type="compositionally biased region" description="Low complexity" evidence="1">
    <location>
        <begin position="321"/>
        <end position="330"/>
    </location>
</feature>
<keyword evidence="4" id="KW-1185">Reference proteome</keyword>
<evidence type="ECO:0000256" key="2">
    <source>
        <dbReference type="SAM" id="Phobius"/>
    </source>
</evidence>
<dbReference type="RefSeq" id="XP_060418203.1">
    <property type="nucleotide sequence ID" value="XM_060559818.1"/>
</dbReference>
<sequence>MQYGTHRVSSSRLFFGKHNLYHHFEWSLTSNLGDRGCPPTSHSPLTTLACSVTLFSPLSHLDFVLNKRKGSAGASASSDFSTPCGKTQALSQISFVLINPRAFQEDKIFCPFYFYATQKDSSITRMSNNQDTQERLSKRSLTPNRPLYNSFNEAHRHIVPTTPRIPIEEELRVEEQLTQEQVEEILEVSNASRQPKGQAEAERSQQSVAGNQSGHESKFTNQSSTSAIEFQTKTTDQGPHASVSLCGSDNENAFVDSSVSSIHESKDQVNQYNTAENPFSGQQATFDYPDASSFYPEDGDNYYPASTDDDSFQDKVKLEPKSSPALASSPTLPPPIAPNSEHPPHQLLQSHLDDVIKKKRTLDNLEATHLSGQNGTQYPIFIDRGVLPPPAIPATQPFSITEQATHPESHYERDISDISEGRFIGEDKGKASVSRLNPFHAFSGISSHASDTDAQPSEPEDNKVFLRPHAEKEVSRALHHATGLSLPSSGLIVRQGLSSRTYNSQQSPYRMRSSQQKKDFYHAPAINSDWQITQSGIKVPVSTLCNQDEVDMQATEPYSAIDNTRMATVASGDTENRTGLEGDEDWRTVTDDREFLTGAVGRVMTGSSIANVSDTLLVQQNQRTRVPASRKTSATKAWWEKGNQQPSMPSRSPSPSFVRPPSRVFQQRQPNQEGWEEIELEPMPTPYRDFSWPRIRAERERAQQAMEATQPASNVYANLPFPLVALEDAARRQAVRRASGLEDQTLSGRILLPGLPLSSQGGSHSLPRPAMRKDSARSIFSRIKNSDFDCRNLSNPGHRENTFGQPAHEYCSTQYSGRAQTPLSRERASTAATARQNATASHRAAVEALANDPSAGRRSSPHLYSEEVMARYRALQAVRQLGGQGTDSELADMAASIRDLPLSERAVRRQKAFYCAAMATTGVLPFVGFAILALSGDRLLAAITRGECSGLSFHQRRNLRIMLLVGCGVWVVAFAAGLISLLALRH</sequence>
<name>A0AAD8Q7J1_9PEZI</name>
<comment type="caution">
    <text evidence="3">The sequence shown here is derived from an EMBL/GenBank/DDBJ whole genome shotgun (WGS) entry which is preliminary data.</text>
</comment>
<gene>
    <name evidence="3" type="ORF">LY79DRAFT_576702</name>
</gene>
<feature type="transmembrane region" description="Helical" evidence="2">
    <location>
        <begin position="961"/>
        <end position="984"/>
    </location>
</feature>
<feature type="compositionally biased region" description="Polar residues" evidence="1">
    <location>
        <begin position="204"/>
        <end position="225"/>
    </location>
</feature>
<keyword evidence="2" id="KW-0812">Transmembrane</keyword>
<feature type="region of interest" description="Disordered" evidence="1">
    <location>
        <begin position="275"/>
        <end position="346"/>
    </location>
</feature>
<evidence type="ECO:0000313" key="4">
    <source>
        <dbReference type="Proteomes" id="UP001230504"/>
    </source>
</evidence>
<feature type="region of interest" description="Disordered" evidence="1">
    <location>
        <begin position="189"/>
        <end position="225"/>
    </location>
</feature>
<keyword evidence="2" id="KW-0472">Membrane</keyword>
<evidence type="ECO:0008006" key="5">
    <source>
        <dbReference type="Google" id="ProtNLM"/>
    </source>
</evidence>
<feature type="compositionally biased region" description="Low complexity" evidence="1">
    <location>
        <begin position="752"/>
        <end position="767"/>
    </location>
</feature>
<protein>
    <recommendedName>
        <fullName evidence="5">Transmembrane protein</fullName>
    </recommendedName>
</protein>
<dbReference type="EMBL" id="JAHLJV010000008">
    <property type="protein sequence ID" value="KAK1597413.1"/>
    <property type="molecule type" value="Genomic_DNA"/>
</dbReference>
<feature type="transmembrane region" description="Helical" evidence="2">
    <location>
        <begin position="912"/>
        <end position="934"/>
    </location>
</feature>
<feature type="compositionally biased region" description="Polar residues" evidence="1">
    <location>
        <begin position="275"/>
        <end position="285"/>
    </location>
</feature>
<evidence type="ECO:0000256" key="1">
    <source>
        <dbReference type="SAM" id="MobiDB-lite"/>
    </source>
</evidence>
<organism evidence="3 4">
    <name type="scientific">Colletotrichum navitas</name>
    <dbReference type="NCBI Taxonomy" id="681940"/>
    <lineage>
        <taxon>Eukaryota</taxon>
        <taxon>Fungi</taxon>
        <taxon>Dikarya</taxon>
        <taxon>Ascomycota</taxon>
        <taxon>Pezizomycotina</taxon>
        <taxon>Sordariomycetes</taxon>
        <taxon>Hypocreomycetidae</taxon>
        <taxon>Glomerellales</taxon>
        <taxon>Glomerellaceae</taxon>
        <taxon>Colletotrichum</taxon>
        <taxon>Colletotrichum graminicola species complex</taxon>
    </lineage>
</organism>
<dbReference type="AlphaFoldDB" id="A0AAD8Q7J1"/>
<dbReference type="Proteomes" id="UP001230504">
    <property type="component" value="Unassembled WGS sequence"/>
</dbReference>
<feature type="region of interest" description="Disordered" evidence="1">
    <location>
        <begin position="752"/>
        <end position="771"/>
    </location>
</feature>
<reference evidence="3" key="1">
    <citation type="submission" date="2021-06" db="EMBL/GenBank/DDBJ databases">
        <title>Comparative genomics, transcriptomics and evolutionary studies reveal genomic signatures of adaptation to plant cell wall in hemibiotrophic fungi.</title>
        <authorList>
            <consortium name="DOE Joint Genome Institute"/>
            <person name="Baroncelli R."/>
            <person name="Diaz J.F."/>
            <person name="Benocci T."/>
            <person name="Peng M."/>
            <person name="Battaglia E."/>
            <person name="Haridas S."/>
            <person name="Andreopoulos W."/>
            <person name="Labutti K."/>
            <person name="Pangilinan J."/>
            <person name="Floch G.L."/>
            <person name="Makela M.R."/>
            <person name="Henrissat B."/>
            <person name="Grigoriev I.V."/>
            <person name="Crouch J.A."/>
            <person name="De Vries R.P."/>
            <person name="Sukno S.A."/>
            <person name="Thon M.R."/>
        </authorList>
    </citation>
    <scope>NUCLEOTIDE SEQUENCE</scope>
    <source>
        <strain evidence="3">CBS 125086</strain>
    </source>
</reference>
<evidence type="ECO:0000313" key="3">
    <source>
        <dbReference type="EMBL" id="KAK1597413.1"/>
    </source>
</evidence>
<feature type="compositionally biased region" description="Polar residues" evidence="1">
    <location>
        <begin position="623"/>
        <end position="635"/>
    </location>
</feature>
<accession>A0AAD8Q7J1</accession>
<proteinExistence type="predicted"/>
<feature type="compositionally biased region" description="Low complexity" evidence="1">
    <location>
        <begin position="646"/>
        <end position="665"/>
    </location>
</feature>
<feature type="compositionally biased region" description="Polar residues" evidence="1">
    <location>
        <begin position="139"/>
        <end position="148"/>
    </location>
</feature>